<dbReference type="GO" id="GO:0015740">
    <property type="term" value="P:C4-dicarboxylate transport"/>
    <property type="evidence" value="ECO:0007669"/>
    <property type="project" value="TreeGrafter"/>
</dbReference>
<keyword evidence="7 9" id="KW-0472">Membrane</keyword>
<sequence length="168" mass="18565">MPRLLGLYVRFTSRLSDVAAHFAMLAIVLMAGHILLEIILRAVWATSTFVMDEFVGYEVAAMTFLGLGAALDDKVLLRVNILLLPLNGWVRAMAEVLNAIVALAVFAFVTFYLIRQLVRSYERGTTSISILEVPLWLPQGLVVIGLLVFCIQLTGLIAQALHVPKEIE</sequence>
<evidence type="ECO:0000259" key="10">
    <source>
        <dbReference type="Pfam" id="PF04290"/>
    </source>
</evidence>
<keyword evidence="6 9" id="KW-1133">Transmembrane helix</keyword>
<keyword evidence="2 9" id="KW-0813">Transport</keyword>
<dbReference type="Pfam" id="PF04290">
    <property type="entry name" value="DctQ"/>
    <property type="match status" value="1"/>
</dbReference>
<comment type="subcellular location">
    <subcellularLocation>
        <location evidence="1 9">Cell inner membrane</location>
        <topology evidence="1 9">Multi-pass membrane protein</topology>
    </subcellularLocation>
</comment>
<evidence type="ECO:0000256" key="5">
    <source>
        <dbReference type="ARBA" id="ARBA00022692"/>
    </source>
</evidence>
<evidence type="ECO:0000256" key="9">
    <source>
        <dbReference type="RuleBase" id="RU369079"/>
    </source>
</evidence>
<dbReference type="PANTHER" id="PTHR35011:SF10">
    <property type="entry name" value="TRAP TRANSPORTER SMALL PERMEASE PROTEIN"/>
    <property type="match status" value="1"/>
</dbReference>
<feature type="transmembrane region" description="Helical" evidence="9">
    <location>
        <begin position="54"/>
        <end position="71"/>
    </location>
</feature>
<gene>
    <name evidence="11" type="ORF">SULPSESMR1_02812</name>
</gene>
<evidence type="ECO:0000256" key="4">
    <source>
        <dbReference type="ARBA" id="ARBA00022519"/>
    </source>
</evidence>
<dbReference type="InterPro" id="IPR007387">
    <property type="entry name" value="TRAP_DctQ"/>
</dbReference>
<feature type="transmembrane region" description="Helical" evidence="9">
    <location>
        <begin position="91"/>
        <end position="114"/>
    </location>
</feature>
<evidence type="ECO:0000256" key="8">
    <source>
        <dbReference type="ARBA" id="ARBA00038436"/>
    </source>
</evidence>
<evidence type="ECO:0000256" key="6">
    <source>
        <dbReference type="ARBA" id="ARBA00022989"/>
    </source>
</evidence>
<feature type="transmembrane region" description="Helical" evidence="9">
    <location>
        <begin position="135"/>
        <end position="158"/>
    </location>
</feature>
<evidence type="ECO:0000313" key="11">
    <source>
        <dbReference type="EMBL" id="ASM73602.1"/>
    </source>
</evidence>
<dbReference type="InterPro" id="IPR055348">
    <property type="entry name" value="DctQ"/>
</dbReference>
<keyword evidence="4 9" id="KW-0997">Cell inner membrane</keyword>
<organism evidence="11 12">
    <name type="scientific">Pseudosulfitobacter pseudonitzschiae</name>
    <dbReference type="NCBI Taxonomy" id="1402135"/>
    <lineage>
        <taxon>Bacteria</taxon>
        <taxon>Pseudomonadati</taxon>
        <taxon>Pseudomonadota</taxon>
        <taxon>Alphaproteobacteria</taxon>
        <taxon>Rhodobacterales</taxon>
        <taxon>Roseobacteraceae</taxon>
        <taxon>Pseudosulfitobacter</taxon>
    </lineage>
</organism>
<feature type="domain" description="Tripartite ATP-independent periplasmic transporters DctQ component" evidence="10">
    <location>
        <begin position="30"/>
        <end position="160"/>
    </location>
</feature>
<protein>
    <recommendedName>
        <fullName evidence="9">TRAP transporter small permease protein</fullName>
    </recommendedName>
</protein>
<dbReference type="GO" id="GO:0022857">
    <property type="term" value="F:transmembrane transporter activity"/>
    <property type="evidence" value="ECO:0007669"/>
    <property type="project" value="UniProtKB-UniRule"/>
</dbReference>
<evidence type="ECO:0000256" key="2">
    <source>
        <dbReference type="ARBA" id="ARBA00022448"/>
    </source>
</evidence>
<dbReference type="EMBL" id="CP022415">
    <property type="protein sequence ID" value="ASM73602.1"/>
    <property type="molecule type" value="Genomic_DNA"/>
</dbReference>
<evidence type="ECO:0000256" key="1">
    <source>
        <dbReference type="ARBA" id="ARBA00004429"/>
    </source>
</evidence>
<feature type="transmembrane region" description="Helical" evidence="9">
    <location>
        <begin position="20"/>
        <end position="42"/>
    </location>
</feature>
<comment type="function">
    <text evidence="9">Part of the tripartite ATP-independent periplasmic (TRAP) transport system.</text>
</comment>
<comment type="subunit">
    <text evidence="9">The complex comprises the extracytoplasmic solute receptor protein and the two transmembrane proteins.</text>
</comment>
<accession>A0A221K3L9</accession>
<dbReference type="PANTHER" id="PTHR35011">
    <property type="entry name" value="2,3-DIKETO-L-GULONATE TRAP TRANSPORTER SMALL PERMEASE PROTEIN YIAM"/>
    <property type="match status" value="1"/>
</dbReference>
<keyword evidence="5 9" id="KW-0812">Transmembrane</keyword>
<proteinExistence type="inferred from homology"/>
<dbReference type="RefSeq" id="WP_089421364.1">
    <property type="nucleotide sequence ID" value="NZ_CP022415.1"/>
</dbReference>
<keyword evidence="12" id="KW-1185">Reference proteome</keyword>
<reference evidence="11 12" key="1">
    <citation type="submission" date="2017-07" db="EMBL/GenBank/DDBJ databases">
        <title>Genome Sequence of Sulfitobacter pseudonitzschiae Strain SMR1 Isolated from a culture of the Diatom Skeletonema marinoi.</title>
        <authorList>
            <person name="Topel M."/>
            <person name="Pinder M.I.M."/>
            <person name="Johansson O.N."/>
            <person name="Kourtchenko O."/>
            <person name="Godhe A."/>
            <person name="Clarke A.K."/>
        </authorList>
    </citation>
    <scope>NUCLEOTIDE SEQUENCE [LARGE SCALE GENOMIC DNA]</scope>
    <source>
        <strain evidence="11 12">SMR1</strain>
    </source>
</reference>
<keyword evidence="3" id="KW-1003">Cell membrane</keyword>
<name>A0A221K3L9_9RHOB</name>
<comment type="similarity">
    <text evidence="8 9">Belongs to the TRAP transporter small permease family.</text>
</comment>
<dbReference type="Proteomes" id="UP000199754">
    <property type="component" value="Chromosome"/>
</dbReference>
<evidence type="ECO:0000313" key="12">
    <source>
        <dbReference type="Proteomes" id="UP000199754"/>
    </source>
</evidence>
<dbReference type="KEGG" id="spse:SULPSESMR1_02812"/>
<evidence type="ECO:0000256" key="7">
    <source>
        <dbReference type="ARBA" id="ARBA00023136"/>
    </source>
</evidence>
<evidence type="ECO:0000256" key="3">
    <source>
        <dbReference type="ARBA" id="ARBA00022475"/>
    </source>
</evidence>
<dbReference type="GO" id="GO:0005886">
    <property type="term" value="C:plasma membrane"/>
    <property type="evidence" value="ECO:0007669"/>
    <property type="project" value="UniProtKB-SubCell"/>
</dbReference>
<dbReference type="AlphaFoldDB" id="A0A221K3L9"/>
<dbReference type="OrthoDB" id="9797534at2"/>